<name>A0A8S1H762_9PELO</name>
<organism evidence="1 2">
    <name type="scientific">Caenorhabditis auriculariae</name>
    <dbReference type="NCBI Taxonomy" id="2777116"/>
    <lineage>
        <taxon>Eukaryota</taxon>
        <taxon>Metazoa</taxon>
        <taxon>Ecdysozoa</taxon>
        <taxon>Nematoda</taxon>
        <taxon>Chromadorea</taxon>
        <taxon>Rhabditida</taxon>
        <taxon>Rhabditina</taxon>
        <taxon>Rhabditomorpha</taxon>
        <taxon>Rhabditoidea</taxon>
        <taxon>Rhabditidae</taxon>
        <taxon>Peloderinae</taxon>
        <taxon>Caenorhabditis</taxon>
    </lineage>
</organism>
<comment type="caution">
    <text evidence="1">The sequence shown here is derived from an EMBL/GenBank/DDBJ whole genome shotgun (WGS) entry which is preliminary data.</text>
</comment>
<evidence type="ECO:0000313" key="2">
    <source>
        <dbReference type="Proteomes" id="UP000835052"/>
    </source>
</evidence>
<dbReference type="Proteomes" id="UP000835052">
    <property type="component" value="Unassembled WGS sequence"/>
</dbReference>
<dbReference type="EMBL" id="CAJGYM010000021">
    <property type="protein sequence ID" value="CAD6191404.1"/>
    <property type="molecule type" value="Genomic_DNA"/>
</dbReference>
<dbReference type="AlphaFoldDB" id="A0A8S1H762"/>
<keyword evidence="2" id="KW-1185">Reference proteome</keyword>
<evidence type="ECO:0000313" key="1">
    <source>
        <dbReference type="EMBL" id="CAD6191404.1"/>
    </source>
</evidence>
<protein>
    <submittedName>
        <fullName evidence="1">Uncharacterized protein</fullName>
    </submittedName>
</protein>
<accession>A0A8S1H762</accession>
<gene>
    <name evidence="1" type="ORF">CAUJ_LOCUS7323</name>
</gene>
<sequence>MTATLVEPFPMRITLNLTLPKLQVTSSKVTSPKRKPTPFTLAPIQGLTGKLCPKGLLEYCGGEHKAHRRRHVVFREQELSLNGGSEAGASQAPPEDDYIAPWHFAKYIVNFSGLFHFLKLQ</sequence>
<proteinExistence type="predicted"/>
<reference evidence="1" key="1">
    <citation type="submission" date="2020-10" db="EMBL/GenBank/DDBJ databases">
        <authorList>
            <person name="Kikuchi T."/>
        </authorList>
    </citation>
    <scope>NUCLEOTIDE SEQUENCE</scope>
    <source>
        <strain evidence="1">NKZ352</strain>
    </source>
</reference>